<keyword evidence="5" id="KW-1185">Reference proteome</keyword>
<name>A0ABT2BRB3_9BURK</name>
<dbReference type="EMBL" id="JANUGV010000012">
    <property type="protein sequence ID" value="MCS0611047.1"/>
    <property type="molecule type" value="Genomic_DNA"/>
</dbReference>
<dbReference type="PANTHER" id="PTHR32347">
    <property type="entry name" value="EFFLUX SYSTEM COMPONENT YKNX-RELATED"/>
    <property type="match status" value="1"/>
</dbReference>
<dbReference type="RefSeq" id="WP_258858576.1">
    <property type="nucleotide sequence ID" value="NZ_JANUGV010000012.1"/>
</dbReference>
<sequence length="456" mass="50022">MDRQNNAVANPFATLVDMAHRARHVESAVELDFLAVNGTHALAPYRQAALWFEDRHVCALSGVVQIEANAPYAQWIGRLCGELRQAGPVSAFDVPEPFAQEWGEWLPAYGLWLPLPVPGETGEELRGGLLLARDIPWMDHEVALLSEWADILRHAIAARRRPVRWTPTAIRTRIRQRIAADKAAGLPWWRRRAVQASLALVAVLCVPVRLTVLAPGELVPANPAAIRSPLEGVIARFDVKPNDFVKKGQPLFEFDEAELQSRAAVAAQALATAEAEYRQALQQALTDGKSKAQLATLQGKIEERRAETDYLQGQAARARVTAPRDGIALFDDPSEWVGRPVMTGERIMRVAEPRDVEVEAWLAVGDAIPLEPGAPVSLYLASGPLDAVDARVRYVGYEAVARPDGSYAYRVRATLDAPSGQRVGLKGTAKLSGGRVPVAYWILRRPLATVRQALGW</sequence>
<dbReference type="SUPFAM" id="SSF111369">
    <property type="entry name" value="HlyD-like secretion proteins"/>
    <property type="match status" value="1"/>
</dbReference>
<evidence type="ECO:0000256" key="2">
    <source>
        <dbReference type="ARBA" id="ARBA00023054"/>
    </source>
</evidence>
<evidence type="ECO:0000256" key="3">
    <source>
        <dbReference type="SAM" id="Coils"/>
    </source>
</evidence>
<dbReference type="Gene3D" id="1.10.287.470">
    <property type="entry name" value="Helix hairpin bin"/>
    <property type="match status" value="1"/>
</dbReference>
<keyword evidence="2 3" id="KW-0175">Coiled coil</keyword>
<evidence type="ECO:0000256" key="1">
    <source>
        <dbReference type="ARBA" id="ARBA00004196"/>
    </source>
</evidence>
<protein>
    <submittedName>
        <fullName evidence="4">HlyD family efflux transporter periplasmic adaptor subunit</fullName>
    </submittedName>
</protein>
<accession>A0ABT2BRB3</accession>
<gene>
    <name evidence="4" type="ORF">NX773_23075</name>
</gene>
<comment type="caution">
    <text evidence="4">The sequence shown here is derived from an EMBL/GenBank/DDBJ whole genome shotgun (WGS) entry which is preliminary data.</text>
</comment>
<organism evidence="4 5">
    <name type="scientific">Massilia solisilvae</name>
    <dbReference type="NCBI Taxonomy" id="1811225"/>
    <lineage>
        <taxon>Bacteria</taxon>
        <taxon>Pseudomonadati</taxon>
        <taxon>Pseudomonadota</taxon>
        <taxon>Betaproteobacteria</taxon>
        <taxon>Burkholderiales</taxon>
        <taxon>Oxalobacteraceae</taxon>
        <taxon>Telluria group</taxon>
        <taxon>Massilia</taxon>
    </lineage>
</organism>
<dbReference type="Proteomes" id="UP001205861">
    <property type="component" value="Unassembled WGS sequence"/>
</dbReference>
<proteinExistence type="predicted"/>
<dbReference type="InterPro" id="IPR050465">
    <property type="entry name" value="UPF0194_transport"/>
</dbReference>
<dbReference type="Gene3D" id="2.40.50.100">
    <property type="match status" value="1"/>
</dbReference>
<reference evidence="4 5" key="1">
    <citation type="submission" date="2022-08" db="EMBL/GenBank/DDBJ databases">
        <title>Reclassification of Massilia species as members of the genera Telluria, Duganella, Pseudoduganella, Mokoshia gen. nov. and Zemynaea gen. nov. using orthogonal and non-orthogonal genome-based approaches.</title>
        <authorList>
            <person name="Bowman J.P."/>
        </authorList>
    </citation>
    <scope>NUCLEOTIDE SEQUENCE [LARGE SCALE GENOMIC DNA]</scope>
    <source>
        <strain evidence="4 5">JCM 31607</strain>
    </source>
</reference>
<evidence type="ECO:0000313" key="4">
    <source>
        <dbReference type="EMBL" id="MCS0611047.1"/>
    </source>
</evidence>
<comment type="subcellular location">
    <subcellularLocation>
        <location evidence="1">Cell envelope</location>
    </subcellularLocation>
</comment>
<dbReference type="PANTHER" id="PTHR32347:SF23">
    <property type="entry name" value="BLL5650 PROTEIN"/>
    <property type="match status" value="1"/>
</dbReference>
<feature type="coiled-coil region" evidence="3">
    <location>
        <begin position="256"/>
        <end position="283"/>
    </location>
</feature>
<evidence type="ECO:0000313" key="5">
    <source>
        <dbReference type="Proteomes" id="UP001205861"/>
    </source>
</evidence>